<evidence type="ECO:0008006" key="3">
    <source>
        <dbReference type="Google" id="ProtNLM"/>
    </source>
</evidence>
<dbReference type="Proteomes" id="UP000185207">
    <property type="component" value="Unassembled WGS sequence"/>
</dbReference>
<evidence type="ECO:0000313" key="1">
    <source>
        <dbReference type="EMBL" id="SIO29563.1"/>
    </source>
</evidence>
<dbReference type="STRING" id="1416779.SAMN05444409_2518"/>
<dbReference type="RefSeq" id="WP_074235720.1">
    <property type="nucleotide sequence ID" value="NZ_FSRK01000002.1"/>
</dbReference>
<keyword evidence="2" id="KW-1185">Reference proteome</keyword>
<name>A0A1N6IC16_9FLAO</name>
<protein>
    <recommendedName>
        <fullName evidence="3">Addiction module protein</fullName>
    </recommendedName>
</protein>
<reference evidence="2" key="1">
    <citation type="submission" date="2016-11" db="EMBL/GenBank/DDBJ databases">
        <authorList>
            <person name="Varghese N."/>
            <person name="Submissions S."/>
        </authorList>
    </citation>
    <scope>NUCLEOTIDE SEQUENCE [LARGE SCALE GENOMIC DNA]</scope>
    <source>
        <strain evidence="2">DSM 27623</strain>
    </source>
</reference>
<sequence length="73" mass="8603">MLTLNTILEEIKDVPVNRLEELHLFIKTLISKKENHNDIQLTDWQIELIEEGEKDIAEGRVISHEDFLKSYGR</sequence>
<evidence type="ECO:0000313" key="2">
    <source>
        <dbReference type="Proteomes" id="UP000185207"/>
    </source>
</evidence>
<dbReference type="EMBL" id="FSRK01000002">
    <property type="protein sequence ID" value="SIO29563.1"/>
    <property type="molecule type" value="Genomic_DNA"/>
</dbReference>
<accession>A0A1N6IC16</accession>
<gene>
    <name evidence="1" type="ORF">SAMN05444409_2518</name>
</gene>
<dbReference type="OrthoDB" id="1274732at2"/>
<organism evidence="1 2">
    <name type="scientific">Epilithonimonas zeae</name>
    <dbReference type="NCBI Taxonomy" id="1416779"/>
    <lineage>
        <taxon>Bacteria</taxon>
        <taxon>Pseudomonadati</taxon>
        <taxon>Bacteroidota</taxon>
        <taxon>Flavobacteriia</taxon>
        <taxon>Flavobacteriales</taxon>
        <taxon>Weeksellaceae</taxon>
        <taxon>Chryseobacterium group</taxon>
        <taxon>Epilithonimonas</taxon>
    </lineage>
</organism>
<proteinExistence type="predicted"/>
<dbReference type="AlphaFoldDB" id="A0A1N6IC16"/>